<dbReference type="EC" id="3.1.3.16" evidence="1"/>
<name>A0A7G2CC66_9TRYP</name>
<keyword evidence="1" id="KW-0904">Protein phosphatase</keyword>
<keyword evidence="1" id="KW-0378">Hydrolase</keyword>
<sequence>MGNKASSVNQHSPFSDDWGLPPEDVPPGERDPNELILQSWAYCRAKPSPTQMYRSDVEERQRRKELAWRKRSSFIELDCGDDSFFIANNYKVIGVSDGIGGWSDYGVNSSLFSNTLMENAKLFAETHREELDPEVILQAAYDKVKRDKKVKAGSATACVATLRKNEEGKHILDVANLGDSGAMVIRNRQQLYRVHEKVHDFNAPFQLSVLPKALQGKAFSDRVQDSIRESTEVQEGDVVVLGTDGFFDNRFNSQIAADAGWIGKTEGSAVEKIPIIGFFLSGFFSDDRVEYVDPYRVAQRLVADSYKMSLEKEAQTPWSNMLRQYGVKDAMGGKVDDITVVLSRVSTRESMSDSSVW</sequence>
<dbReference type="PANTHER" id="PTHR12320">
    <property type="entry name" value="PROTEIN PHOSPHATASE 2C"/>
    <property type="match status" value="1"/>
</dbReference>
<dbReference type="PANTHER" id="PTHR12320:SF37">
    <property type="entry name" value="PROTEIN PHOSPHATASE"/>
    <property type="match status" value="1"/>
</dbReference>
<keyword evidence="1" id="KW-0464">Manganese</keyword>
<dbReference type="InterPro" id="IPR036457">
    <property type="entry name" value="PPM-type-like_dom_sf"/>
</dbReference>
<keyword evidence="5" id="KW-1185">Reference proteome</keyword>
<comment type="catalytic activity">
    <reaction evidence="1">
        <text>O-phospho-L-seryl-[protein] + H2O = L-seryl-[protein] + phosphate</text>
        <dbReference type="Rhea" id="RHEA:20629"/>
        <dbReference type="Rhea" id="RHEA-COMP:9863"/>
        <dbReference type="Rhea" id="RHEA-COMP:11604"/>
        <dbReference type="ChEBI" id="CHEBI:15377"/>
        <dbReference type="ChEBI" id="CHEBI:29999"/>
        <dbReference type="ChEBI" id="CHEBI:43474"/>
        <dbReference type="ChEBI" id="CHEBI:83421"/>
        <dbReference type="EC" id="3.1.3.16"/>
    </reaction>
</comment>
<comment type="similarity">
    <text evidence="1">Belongs to the PP2C family.</text>
</comment>
<proteinExistence type="inferred from homology"/>
<dbReference type="SMART" id="SM00332">
    <property type="entry name" value="PP2Cc"/>
    <property type="match status" value="1"/>
</dbReference>
<feature type="domain" description="PPM-type phosphatase" evidence="3">
    <location>
        <begin position="54"/>
        <end position="345"/>
    </location>
</feature>
<comment type="cofactor">
    <cofactor evidence="1">
        <name>Mn(2+)</name>
        <dbReference type="ChEBI" id="CHEBI:29035"/>
    </cofactor>
</comment>
<gene>
    <name evidence="4" type="ORF">ADEAN_000488400</name>
</gene>
<dbReference type="EMBL" id="LR877152">
    <property type="protein sequence ID" value="CAD2217406.1"/>
    <property type="molecule type" value="Genomic_DNA"/>
</dbReference>
<reference evidence="4 5" key="1">
    <citation type="submission" date="2020-08" db="EMBL/GenBank/DDBJ databases">
        <authorList>
            <person name="Newling K."/>
            <person name="Davey J."/>
            <person name="Forrester S."/>
        </authorList>
    </citation>
    <scope>NUCLEOTIDE SEQUENCE [LARGE SCALE GENOMIC DNA]</scope>
    <source>
        <strain evidence="5">Crithidia deanei Carvalho (ATCC PRA-265)</strain>
    </source>
</reference>
<dbReference type="InterPro" id="IPR001932">
    <property type="entry name" value="PPM-type_phosphatase-like_dom"/>
</dbReference>
<keyword evidence="1" id="KW-0479">Metal-binding</keyword>
<evidence type="ECO:0000313" key="4">
    <source>
        <dbReference type="EMBL" id="CAD2217406.1"/>
    </source>
</evidence>
<dbReference type="VEuPathDB" id="TriTrypDB:ADEAN_000488400"/>
<evidence type="ECO:0000256" key="2">
    <source>
        <dbReference type="SAM" id="MobiDB-lite"/>
    </source>
</evidence>
<comment type="cofactor">
    <cofactor evidence="1">
        <name>Mg(2+)</name>
        <dbReference type="ChEBI" id="CHEBI:18420"/>
    </cofactor>
</comment>
<evidence type="ECO:0000259" key="3">
    <source>
        <dbReference type="PROSITE" id="PS51746"/>
    </source>
</evidence>
<evidence type="ECO:0000256" key="1">
    <source>
        <dbReference type="RuleBase" id="RU366020"/>
    </source>
</evidence>
<dbReference type="SUPFAM" id="SSF81606">
    <property type="entry name" value="PP2C-like"/>
    <property type="match status" value="1"/>
</dbReference>
<keyword evidence="1" id="KW-0460">Magnesium</keyword>
<accession>A0A7G2CC66</accession>
<dbReference type="Pfam" id="PF07228">
    <property type="entry name" value="SpoIIE"/>
    <property type="match status" value="1"/>
</dbReference>
<dbReference type="GO" id="GO:0004722">
    <property type="term" value="F:protein serine/threonine phosphatase activity"/>
    <property type="evidence" value="ECO:0007669"/>
    <property type="project" value="UniProtKB-EC"/>
</dbReference>
<protein>
    <recommendedName>
        <fullName evidence="1">Protein phosphatase</fullName>
        <ecNumber evidence="1">3.1.3.16</ecNumber>
    </recommendedName>
</protein>
<dbReference type="SMART" id="SM00331">
    <property type="entry name" value="PP2C_SIG"/>
    <property type="match status" value="1"/>
</dbReference>
<dbReference type="PROSITE" id="PS51746">
    <property type="entry name" value="PPM_2"/>
    <property type="match status" value="1"/>
</dbReference>
<dbReference type="InterPro" id="IPR039123">
    <property type="entry name" value="PPTC7"/>
</dbReference>
<evidence type="ECO:0000313" key="5">
    <source>
        <dbReference type="Proteomes" id="UP000515908"/>
    </source>
</evidence>
<organism evidence="4 5">
    <name type="scientific">Angomonas deanei</name>
    <dbReference type="NCBI Taxonomy" id="59799"/>
    <lineage>
        <taxon>Eukaryota</taxon>
        <taxon>Discoba</taxon>
        <taxon>Euglenozoa</taxon>
        <taxon>Kinetoplastea</taxon>
        <taxon>Metakinetoplastina</taxon>
        <taxon>Trypanosomatida</taxon>
        <taxon>Trypanosomatidae</taxon>
        <taxon>Strigomonadinae</taxon>
        <taxon>Angomonas</taxon>
    </lineage>
</organism>
<dbReference type="Proteomes" id="UP000515908">
    <property type="component" value="Chromosome 08"/>
</dbReference>
<dbReference type="AlphaFoldDB" id="A0A7G2CC66"/>
<dbReference type="OrthoDB" id="60843at2759"/>
<dbReference type="Gene3D" id="3.60.40.10">
    <property type="entry name" value="PPM-type phosphatase domain"/>
    <property type="match status" value="1"/>
</dbReference>
<feature type="region of interest" description="Disordered" evidence="2">
    <location>
        <begin position="1"/>
        <end position="32"/>
    </location>
</feature>
<dbReference type="GO" id="GO:0046872">
    <property type="term" value="F:metal ion binding"/>
    <property type="evidence" value="ECO:0007669"/>
    <property type="project" value="UniProtKB-UniRule"/>
</dbReference>
<feature type="compositionally biased region" description="Polar residues" evidence="2">
    <location>
        <begin position="1"/>
        <end position="13"/>
    </location>
</feature>
<comment type="catalytic activity">
    <reaction evidence="1">
        <text>O-phospho-L-threonyl-[protein] + H2O = L-threonyl-[protein] + phosphate</text>
        <dbReference type="Rhea" id="RHEA:47004"/>
        <dbReference type="Rhea" id="RHEA-COMP:11060"/>
        <dbReference type="Rhea" id="RHEA-COMP:11605"/>
        <dbReference type="ChEBI" id="CHEBI:15377"/>
        <dbReference type="ChEBI" id="CHEBI:30013"/>
        <dbReference type="ChEBI" id="CHEBI:43474"/>
        <dbReference type="ChEBI" id="CHEBI:61977"/>
        <dbReference type="EC" id="3.1.3.16"/>
    </reaction>
</comment>